<keyword evidence="1" id="KW-0812">Transmembrane</keyword>
<name>A0A9X3EZL0_9BACT</name>
<evidence type="ECO:0000256" key="1">
    <source>
        <dbReference type="SAM" id="Phobius"/>
    </source>
</evidence>
<dbReference type="AlphaFoldDB" id="A0A9X3EZL0"/>
<gene>
    <name evidence="2" type="ORF">OV079_24080</name>
</gene>
<dbReference type="Gene3D" id="3.30.70.2350">
    <property type="match status" value="1"/>
</dbReference>
<sequence>MRKLTELTNEGDARQMVDALLVAGIDSEVRTREPWEVWVLDDDDLARARQVAGQFTPGAAGSEVVRAAAAIREQRARRQSRAGRRMVQVADQWRGGPAQGIGPVTLFLVIGSVLVALYSDFGDPLTMTIQNLSIEPWDSPEYWGGCETARCGGWSRRC</sequence>
<evidence type="ECO:0000313" key="2">
    <source>
        <dbReference type="EMBL" id="MCY1008583.1"/>
    </source>
</evidence>
<feature type="transmembrane region" description="Helical" evidence="1">
    <location>
        <begin position="100"/>
        <end position="118"/>
    </location>
</feature>
<accession>A0A9X3EZL0</accession>
<dbReference type="Proteomes" id="UP001150924">
    <property type="component" value="Unassembled WGS sequence"/>
</dbReference>
<keyword evidence="1" id="KW-1133">Transmembrane helix</keyword>
<keyword evidence="1" id="KW-0472">Membrane</keyword>
<proteinExistence type="predicted"/>
<dbReference type="RefSeq" id="WP_267771186.1">
    <property type="nucleotide sequence ID" value="NZ_JAPNKE010000002.1"/>
</dbReference>
<evidence type="ECO:0000313" key="3">
    <source>
        <dbReference type="Proteomes" id="UP001150924"/>
    </source>
</evidence>
<keyword evidence="3" id="KW-1185">Reference proteome</keyword>
<comment type="caution">
    <text evidence="2">The sequence shown here is derived from an EMBL/GenBank/DDBJ whole genome shotgun (WGS) entry which is preliminary data.</text>
</comment>
<dbReference type="InterPro" id="IPR038236">
    <property type="entry name" value="GlpG_N_sf"/>
</dbReference>
<protein>
    <submittedName>
        <fullName evidence="2">Uncharacterized protein</fullName>
    </submittedName>
</protein>
<reference evidence="2" key="1">
    <citation type="submission" date="2022-11" db="EMBL/GenBank/DDBJ databases">
        <title>Minimal conservation of predation-associated metabolite biosynthetic gene clusters underscores biosynthetic potential of Myxococcota including descriptions for ten novel species: Archangium lansinium sp. nov., Myxococcus landrumus sp. nov., Nannocystis bai.</title>
        <authorList>
            <person name="Ahearne A."/>
            <person name="Stevens C."/>
            <person name="Phillips K."/>
        </authorList>
    </citation>
    <scope>NUCLEOTIDE SEQUENCE</scope>
    <source>
        <strain evidence="2">Na p29</strain>
    </source>
</reference>
<dbReference type="EMBL" id="JAPNKE010000002">
    <property type="protein sequence ID" value="MCY1008583.1"/>
    <property type="molecule type" value="Genomic_DNA"/>
</dbReference>
<organism evidence="2 3">
    <name type="scientific">Nannocystis pusilla</name>
    <dbReference type="NCBI Taxonomy" id="889268"/>
    <lineage>
        <taxon>Bacteria</taxon>
        <taxon>Pseudomonadati</taxon>
        <taxon>Myxococcota</taxon>
        <taxon>Polyangia</taxon>
        <taxon>Nannocystales</taxon>
        <taxon>Nannocystaceae</taxon>
        <taxon>Nannocystis</taxon>
    </lineage>
</organism>